<dbReference type="EMBL" id="CYGY02000030">
    <property type="protein sequence ID" value="SIT41696.1"/>
    <property type="molecule type" value="Genomic_DNA"/>
</dbReference>
<evidence type="ECO:0000313" key="2">
    <source>
        <dbReference type="Proteomes" id="UP000195569"/>
    </source>
</evidence>
<name>A0A1N7S2Y0_9BURK</name>
<accession>A0A1N7S2Y0</accession>
<protein>
    <recommendedName>
        <fullName evidence="3">DUF4393 domain-containing protein</fullName>
    </recommendedName>
</protein>
<reference evidence="1" key="1">
    <citation type="submission" date="2016-12" db="EMBL/GenBank/DDBJ databases">
        <authorList>
            <person name="Moulin L."/>
        </authorList>
    </citation>
    <scope>NUCLEOTIDE SEQUENCE [LARGE SCALE GENOMIC DNA]</scope>
    <source>
        <strain evidence="1">STM 7183</strain>
    </source>
</reference>
<evidence type="ECO:0000313" key="1">
    <source>
        <dbReference type="EMBL" id="SIT41696.1"/>
    </source>
</evidence>
<evidence type="ECO:0008006" key="3">
    <source>
        <dbReference type="Google" id="ProtNLM"/>
    </source>
</evidence>
<comment type="caution">
    <text evidence="1">The sequence shown here is derived from an EMBL/GenBank/DDBJ whole genome shotgun (WGS) entry which is preliminary data.</text>
</comment>
<dbReference type="Proteomes" id="UP000195569">
    <property type="component" value="Unassembled WGS sequence"/>
</dbReference>
<organism evidence="1 2">
    <name type="scientific">Paraburkholderia piptadeniae</name>
    <dbReference type="NCBI Taxonomy" id="1701573"/>
    <lineage>
        <taxon>Bacteria</taxon>
        <taxon>Pseudomonadati</taxon>
        <taxon>Pseudomonadota</taxon>
        <taxon>Betaproteobacteria</taxon>
        <taxon>Burkholderiales</taxon>
        <taxon>Burkholderiaceae</taxon>
        <taxon>Paraburkholderia</taxon>
    </lineage>
</organism>
<proteinExistence type="predicted"/>
<dbReference type="AlphaFoldDB" id="A0A1N7S2Y0"/>
<dbReference type="Pfam" id="PF14337">
    <property type="entry name" value="Abi_alpha"/>
    <property type="match status" value="1"/>
</dbReference>
<sequence>MDGERLVTEVAVEVAKTATNRVFNGLALICGPAAKELGQYFADQVRAWRANNAAQILDETGAIIESIEPVLSAQPRIVARVLEDGSWTDDPTLQSLWAGLLATSCTAEGGTDENLLFFDLLKNMTTGQARIIANVCDDMPIVDGMKYQVQADETIERSTSEWLDISGCTSVLELASSLQRLRTIGLIHPNGGHVSERSADDSVEVQPTPLCLHFYARARGHFGDLRDFYKIAGAT</sequence>
<dbReference type="InterPro" id="IPR025506">
    <property type="entry name" value="Abi_alpha"/>
</dbReference>
<gene>
    <name evidence="1" type="ORF">BN2476_300133</name>
</gene>
<keyword evidence="2" id="KW-1185">Reference proteome</keyword>